<dbReference type="Pfam" id="PF00059">
    <property type="entry name" value="Lectin_C"/>
    <property type="match status" value="1"/>
</dbReference>
<dbReference type="Gene3D" id="3.10.100.10">
    <property type="entry name" value="Mannose-Binding Protein A, subunit A"/>
    <property type="match status" value="1"/>
</dbReference>
<dbReference type="Ensembl" id="ENSPKIT00000019410.1">
    <property type="protein sequence ID" value="ENSPKIP00000038420.1"/>
    <property type="gene ID" value="ENSPKIG00000016203.1"/>
</dbReference>
<dbReference type="Gene3D" id="2.10.25.10">
    <property type="entry name" value="Laminin"/>
    <property type="match status" value="1"/>
</dbReference>
<keyword evidence="7" id="KW-0430">Lectin</keyword>
<dbReference type="GO" id="GO:0004888">
    <property type="term" value="F:transmembrane signaling receptor activity"/>
    <property type="evidence" value="ECO:0007669"/>
    <property type="project" value="InterPro"/>
</dbReference>
<dbReference type="InterPro" id="IPR001304">
    <property type="entry name" value="C-type_lectin-like"/>
</dbReference>
<comment type="function">
    <text evidence="13">Endothelial cell receptor that plays a critical role in regulating several physiological processes including hemostasis, coagulation, fibrinolysis, inflammation, and angiogenesis. Acts as a cofactor for thrombin activation of protein C/PROC on the surface of vascular endothelial cells leading to initiation of the activated protein C anticoagulant pathway. Also accelerates the activation of the plasma carboxypeptidase B2/CPB2, which catalyzes removal of C-terminal basic amino acids from its substrates including kinins or anaphylatoxins leading to fibrinolysis inhibition. Plays critical protective roles in changing the cleavage specificity of protease-activated receptor 1/PAR1, inhibiting endothelial cell permeability and inflammation. Suppresses inflammation distinctly from its anticoagulant cofactor activity by sequestering HMGB1 thereby preventing it from engaging cellular receptors such as RAGE and contributing to the inflammatory response.</text>
</comment>
<dbReference type="PROSITE" id="PS00010">
    <property type="entry name" value="ASX_HYDROXYL"/>
    <property type="match status" value="1"/>
</dbReference>
<dbReference type="PROSITE" id="PS50041">
    <property type="entry name" value="C_TYPE_LECTIN_2"/>
    <property type="match status" value="1"/>
</dbReference>
<dbReference type="GeneTree" id="ENSGT00830000128368"/>
<dbReference type="Proteomes" id="UP000261540">
    <property type="component" value="Unplaced"/>
</dbReference>
<dbReference type="PANTHER" id="PTHR14789">
    <property type="entry name" value="CHONDROLECTIN VARIANT CHODLFDELTAE"/>
    <property type="match status" value="1"/>
</dbReference>
<dbReference type="GO" id="GO:0005737">
    <property type="term" value="C:cytoplasm"/>
    <property type="evidence" value="ECO:0007669"/>
    <property type="project" value="TreeGrafter"/>
</dbReference>
<dbReference type="InterPro" id="IPR015149">
    <property type="entry name" value="Tme5_EGF-like"/>
</dbReference>
<dbReference type="SUPFAM" id="SSF57184">
    <property type="entry name" value="Growth factor receptor domain"/>
    <property type="match status" value="1"/>
</dbReference>
<keyword evidence="9" id="KW-0654">Proteoglycan</keyword>
<dbReference type="InterPro" id="IPR009030">
    <property type="entry name" value="Growth_fac_rcpt_cys_sf"/>
</dbReference>
<dbReference type="InterPro" id="IPR001881">
    <property type="entry name" value="EGF-like_Ca-bd_dom"/>
</dbReference>
<dbReference type="InterPro" id="IPR051505">
    <property type="entry name" value="C-type_lectin_domain"/>
</dbReference>
<evidence type="ECO:0000256" key="2">
    <source>
        <dbReference type="ARBA" id="ARBA00019822"/>
    </source>
</evidence>
<comment type="caution">
    <text evidence="15">Lacks conserved residue(s) required for the propagation of feature annotation.</text>
</comment>
<dbReference type="SMART" id="SM00181">
    <property type="entry name" value="EGF"/>
    <property type="match status" value="3"/>
</dbReference>
<keyword evidence="8" id="KW-0677">Repeat</keyword>
<evidence type="ECO:0000256" key="12">
    <source>
        <dbReference type="ARBA" id="ARBA00023157"/>
    </source>
</evidence>
<organism evidence="20 21">
    <name type="scientific">Paramormyrops kingsleyae</name>
    <dbReference type="NCBI Taxonomy" id="1676925"/>
    <lineage>
        <taxon>Eukaryota</taxon>
        <taxon>Metazoa</taxon>
        <taxon>Chordata</taxon>
        <taxon>Craniata</taxon>
        <taxon>Vertebrata</taxon>
        <taxon>Euteleostomi</taxon>
        <taxon>Actinopterygii</taxon>
        <taxon>Neopterygii</taxon>
        <taxon>Teleostei</taxon>
        <taxon>Osteoglossocephala</taxon>
        <taxon>Osteoglossomorpha</taxon>
        <taxon>Osteoglossiformes</taxon>
        <taxon>Mormyridae</taxon>
        <taxon>Paramormyrops</taxon>
    </lineage>
</organism>
<dbReference type="InterPro" id="IPR016187">
    <property type="entry name" value="CTDL_fold"/>
</dbReference>
<feature type="chain" id="PRO_5017250752" description="Thrombomodulin" evidence="17">
    <location>
        <begin position="26"/>
        <end position="334"/>
    </location>
</feature>
<keyword evidence="21" id="KW-1185">Reference proteome</keyword>
<proteinExistence type="predicted"/>
<reference evidence="20" key="2">
    <citation type="submission" date="2025-09" db="UniProtKB">
        <authorList>
            <consortium name="Ensembl"/>
        </authorList>
    </citation>
    <scope>IDENTIFICATION</scope>
</reference>
<dbReference type="GO" id="GO:0005509">
    <property type="term" value="F:calcium ion binding"/>
    <property type="evidence" value="ECO:0007669"/>
    <property type="project" value="InterPro"/>
</dbReference>
<evidence type="ECO:0000256" key="6">
    <source>
        <dbReference type="ARBA" id="ARBA00022729"/>
    </source>
</evidence>
<evidence type="ECO:0000256" key="4">
    <source>
        <dbReference type="ARBA" id="ARBA00022553"/>
    </source>
</evidence>
<dbReference type="PANTHER" id="PTHR14789:SF9">
    <property type="entry name" value="THROMBOMODULIN"/>
    <property type="match status" value="1"/>
</dbReference>
<evidence type="ECO:0000259" key="19">
    <source>
        <dbReference type="PROSITE" id="PS50041"/>
    </source>
</evidence>
<evidence type="ECO:0000256" key="7">
    <source>
        <dbReference type="ARBA" id="ARBA00022734"/>
    </source>
</evidence>
<accession>A0A3B3T6Z0</accession>
<evidence type="ECO:0000256" key="11">
    <source>
        <dbReference type="ARBA" id="ARBA00023136"/>
    </source>
</evidence>
<protein>
    <recommendedName>
        <fullName evidence="2">Thrombomodulin</fullName>
    </recommendedName>
</protein>
<keyword evidence="3 15" id="KW-0245">EGF-like domain</keyword>
<comment type="subunit">
    <text evidence="14">Interacts with ITGAL, ITGAM and ITGB2. Interacts with thrombin/F2; this interaction switches the specificity of thrombin from a procoagulant to an anticoagulant and antifibrinolytic protease. Interacts with ANGP1 and ANGP2; these interactions significantly inhibit the generation of activated PC and TAFIa/CPB2 by the thrombin/thrombomodulin complex. Interacts with PF4; this interaction enhances generation of activated protein C. Interacts with HMGB1; this interaction inhibits HMGB1 inflammatory activity.</text>
</comment>
<dbReference type="STRING" id="1676925.ENSPKIP00000038420"/>
<evidence type="ECO:0000256" key="13">
    <source>
        <dbReference type="ARBA" id="ARBA00045242"/>
    </source>
</evidence>
<dbReference type="InterPro" id="IPR049883">
    <property type="entry name" value="NOTCH1_EGF-like"/>
</dbReference>
<sequence>ASLIMAVFRTFVAFVFLLYIDGKIAQSTSCVGNRCYRLFKEKLNFVMSLNACKNDKGNLMSFQSTSANEALRDLLLGATGDFWIGLRLPDKKCSNISSTLRGYEWTTRDTSTQFTNWKDNISVYSPRCVSVSSDLKWTERPCQDKASGFICENIYVICTSFLCQCKDGYKMIAGKCKDIDECLKSPCQHICSNTPGSYTCKCRDGFVPKKNDRTKCEQHCDKNACPAVCKHKAGKLPECTCPAGYILEPSEEQLCLFFNDADSALDNRSTPFFTQDIRSSSPFLTLKPNFLTLPLWSWRKENFPMGINKSVVMIIIIIIIIIIVLENLYCNELM</sequence>
<evidence type="ECO:0000313" key="21">
    <source>
        <dbReference type="Proteomes" id="UP000261540"/>
    </source>
</evidence>
<evidence type="ECO:0000256" key="1">
    <source>
        <dbReference type="ARBA" id="ARBA00004479"/>
    </source>
</evidence>
<evidence type="ECO:0000256" key="8">
    <source>
        <dbReference type="ARBA" id="ARBA00022737"/>
    </source>
</evidence>
<dbReference type="SUPFAM" id="SSF56436">
    <property type="entry name" value="C-type lectin-like"/>
    <property type="match status" value="1"/>
</dbReference>
<feature type="domain" description="EGF-like" evidence="18">
    <location>
        <begin position="178"/>
        <end position="217"/>
    </location>
</feature>
<keyword evidence="12" id="KW-1015">Disulfide bond</keyword>
<dbReference type="InterPro" id="IPR018097">
    <property type="entry name" value="EGF_Ca-bd_CS"/>
</dbReference>
<dbReference type="GO" id="GO:0030246">
    <property type="term" value="F:carbohydrate binding"/>
    <property type="evidence" value="ECO:0007669"/>
    <property type="project" value="UniProtKB-KW"/>
</dbReference>
<keyword evidence="11 16" id="KW-0472">Membrane</keyword>
<keyword evidence="6 17" id="KW-0732">Signal</keyword>
<dbReference type="SMART" id="SM00179">
    <property type="entry name" value="EGF_CA"/>
    <property type="match status" value="1"/>
</dbReference>
<dbReference type="InterPro" id="IPR000152">
    <property type="entry name" value="EGF-type_Asp/Asn_hydroxyl_site"/>
</dbReference>
<dbReference type="SMART" id="SM00034">
    <property type="entry name" value="CLECT"/>
    <property type="match status" value="1"/>
</dbReference>
<evidence type="ECO:0000256" key="14">
    <source>
        <dbReference type="ARBA" id="ARBA00046453"/>
    </source>
</evidence>
<dbReference type="InterPro" id="IPR000742">
    <property type="entry name" value="EGF"/>
</dbReference>
<dbReference type="AlphaFoldDB" id="A0A3B3T6Z0"/>
<dbReference type="GO" id="GO:0050772">
    <property type="term" value="P:positive regulation of axonogenesis"/>
    <property type="evidence" value="ECO:0007669"/>
    <property type="project" value="TreeGrafter"/>
</dbReference>
<keyword evidence="10 16" id="KW-1133">Transmembrane helix</keyword>
<dbReference type="GO" id="GO:0016020">
    <property type="term" value="C:membrane"/>
    <property type="evidence" value="ECO:0007669"/>
    <property type="project" value="UniProtKB-SubCell"/>
</dbReference>
<evidence type="ECO:0000256" key="16">
    <source>
        <dbReference type="SAM" id="Phobius"/>
    </source>
</evidence>
<evidence type="ECO:0000259" key="18">
    <source>
        <dbReference type="PROSITE" id="PS50026"/>
    </source>
</evidence>
<evidence type="ECO:0000256" key="17">
    <source>
        <dbReference type="SAM" id="SignalP"/>
    </source>
</evidence>
<dbReference type="PROSITE" id="PS50026">
    <property type="entry name" value="EGF_3"/>
    <property type="match status" value="1"/>
</dbReference>
<evidence type="ECO:0000313" key="20">
    <source>
        <dbReference type="Ensembl" id="ENSPKIP00000038420.1"/>
    </source>
</evidence>
<dbReference type="CDD" id="cd00054">
    <property type="entry name" value="EGF_CA"/>
    <property type="match status" value="1"/>
</dbReference>
<dbReference type="Pfam" id="PF07645">
    <property type="entry name" value="EGF_CA"/>
    <property type="match status" value="1"/>
</dbReference>
<dbReference type="PROSITE" id="PS01187">
    <property type="entry name" value="EGF_CA"/>
    <property type="match status" value="1"/>
</dbReference>
<name>A0A3B3T6Z0_9TELE</name>
<evidence type="ECO:0000256" key="5">
    <source>
        <dbReference type="ARBA" id="ARBA00022692"/>
    </source>
</evidence>
<keyword evidence="4" id="KW-0597">Phosphoprotein</keyword>
<reference evidence="20" key="1">
    <citation type="submission" date="2025-08" db="UniProtKB">
        <authorList>
            <consortium name="Ensembl"/>
        </authorList>
    </citation>
    <scope>IDENTIFICATION</scope>
</reference>
<comment type="subcellular location">
    <subcellularLocation>
        <location evidence="1">Membrane</location>
        <topology evidence="1">Single-pass type I membrane protein</topology>
    </subcellularLocation>
</comment>
<dbReference type="InterPro" id="IPR016186">
    <property type="entry name" value="C-type_lectin-like/link_sf"/>
</dbReference>
<evidence type="ECO:0000256" key="3">
    <source>
        <dbReference type="ARBA" id="ARBA00022536"/>
    </source>
</evidence>
<keyword evidence="9" id="KW-0325">Glycoprotein</keyword>
<evidence type="ECO:0000256" key="9">
    <source>
        <dbReference type="ARBA" id="ARBA00022974"/>
    </source>
</evidence>
<evidence type="ECO:0000256" key="15">
    <source>
        <dbReference type="PROSITE-ProRule" id="PRU00076"/>
    </source>
</evidence>
<keyword evidence="5 16" id="KW-0812">Transmembrane</keyword>
<feature type="signal peptide" evidence="17">
    <location>
        <begin position="1"/>
        <end position="25"/>
    </location>
</feature>
<evidence type="ECO:0000256" key="10">
    <source>
        <dbReference type="ARBA" id="ARBA00022989"/>
    </source>
</evidence>
<feature type="domain" description="C-type lectin" evidence="19">
    <location>
        <begin position="31"/>
        <end position="145"/>
    </location>
</feature>
<feature type="transmembrane region" description="Helical" evidence="16">
    <location>
        <begin position="310"/>
        <end position="329"/>
    </location>
</feature>
<dbReference type="Pfam" id="PF09064">
    <property type="entry name" value="EGF_Tme5"/>
    <property type="match status" value="1"/>
</dbReference>